<feature type="region of interest" description="Disordered" evidence="1">
    <location>
        <begin position="90"/>
        <end position="115"/>
    </location>
</feature>
<feature type="region of interest" description="Disordered" evidence="1">
    <location>
        <begin position="1"/>
        <end position="73"/>
    </location>
</feature>
<dbReference type="EMBL" id="JBHSLD010000006">
    <property type="protein sequence ID" value="MFC5380291.1"/>
    <property type="molecule type" value="Genomic_DNA"/>
</dbReference>
<feature type="compositionally biased region" description="Low complexity" evidence="1">
    <location>
        <begin position="7"/>
        <end position="40"/>
    </location>
</feature>
<protein>
    <submittedName>
        <fullName evidence="2">Rv3235 family protein</fullName>
    </submittedName>
</protein>
<feature type="compositionally biased region" description="Low complexity" evidence="1">
    <location>
        <begin position="58"/>
        <end position="73"/>
    </location>
</feature>
<dbReference type="Pfam" id="PF20060">
    <property type="entry name" value="DUF6459"/>
    <property type="match status" value="1"/>
</dbReference>
<evidence type="ECO:0000313" key="2">
    <source>
        <dbReference type="EMBL" id="MFC5380291.1"/>
    </source>
</evidence>
<organism evidence="2 3">
    <name type="scientific">Aquipuribacter nitratireducens</name>
    <dbReference type="NCBI Taxonomy" id="650104"/>
    <lineage>
        <taxon>Bacteria</taxon>
        <taxon>Bacillati</taxon>
        <taxon>Actinomycetota</taxon>
        <taxon>Actinomycetes</taxon>
        <taxon>Micrococcales</taxon>
        <taxon>Intrasporangiaceae</taxon>
        <taxon>Aquipuribacter</taxon>
    </lineage>
</organism>
<evidence type="ECO:0000256" key="1">
    <source>
        <dbReference type="SAM" id="MobiDB-lite"/>
    </source>
</evidence>
<keyword evidence="3" id="KW-1185">Reference proteome</keyword>
<reference evidence="3" key="1">
    <citation type="journal article" date="2019" name="Int. J. Syst. Evol. Microbiol.">
        <title>The Global Catalogue of Microorganisms (GCM) 10K type strain sequencing project: providing services to taxonomists for standard genome sequencing and annotation.</title>
        <authorList>
            <consortium name="The Broad Institute Genomics Platform"/>
            <consortium name="The Broad Institute Genome Sequencing Center for Infectious Disease"/>
            <person name="Wu L."/>
            <person name="Ma J."/>
        </authorList>
    </citation>
    <scope>NUCLEOTIDE SEQUENCE [LARGE SCALE GENOMIC DNA]</scope>
    <source>
        <strain evidence="3">CCUG 43114</strain>
    </source>
</reference>
<feature type="compositionally biased region" description="Basic and acidic residues" evidence="1">
    <location>
        <begin position="42"/>
        <end position="57"/>
    </location>
</feature>
<sequence>MTTATIAAAPAPAVPAWRPAPVAPCAGRPAGPDGPDGPVEPVEPRRPHVHDVPEPARARWSPRAVRASRAPSRATHVPLPIFRSLVDETDTAGVGRDGDGASPDGGHEGRGAAARDCPDDLVRRLVQAVVDVVRGHRPPSQLLRWTTPEVYAELRQRVLLEHAATGRGAATAVARRPVVRSVRSAPAGSRALEVSAVVLDGVRARAVAARLDGSDGRWRLVALELG</sequence>
<accession>A0ABW0GNC2</accession>
<dbReference type="InterPro" id="IPR045596">
    <property type="entry name" value="DUF6459"/>
</dbReference>
<comment type="caution">
    <text evidence="2">The sequence shown here is derived from an EMBL/GenBank/DDBJ whole genome shotgun (WGS) entry which is preliminary data.</text>
</comment>
<dbReference type="RefSeq" id="WP_340267277.1">
    <property type="nucleotide sequence ID" value="NZ_JBBEOG010000001.1"/>
</dbReference>
<name>A0ABW0GNC2_9MICO</name>
<gene>
    <name evidence="2" type="ORF">ACFPJ6_05770</name>
</gene>
<evidence type="ECO:0000313" key="3">
    <source>
        <dbReference type="Proteomes" id="UP001596122"/>
    </source>
</evidence>
<proteinExistence type="predicted"/>
<dbReference type="Proteomes" id="UP001596122">
    <property type="component" value="Unassembled WGS sequence"/>
</dbReference>